<reference evidence="2 3" key="1">
    <citation type="journal article" date="2003" name="Int. J. Syst. Evol. Microbiol.">
        <title>Halobacillus salinus sp. nov., isolated from a salt lake on the coast of the East Sea in Korea.</title>
        <authorList>
            <person name="Yoon J.H."/>
            <person name="Kang K.H."/>
            <person name="Park Y.H."/>
        </authorList>
    </citation>
    <scope>NUCLEOTIDE SEQUENCE [LARGE SCALE GENOMIC DNA]</scope>
    <source>
        <strain evidence="2 3">HSL-3</strain>
    </source>
</reference>
<proteinExistence type="predicted"/>
<comment type="caution">
    <text evidence="2">The sequence shown here is derived from an EMBL/GenBank/DDBJ whole genome shotgun (WGS) entry which is preliminary data.</text>
</comment>
<name>A0A4Z0GZF5_9BACI</name>
<gene>
    <name evidence="2" type="ORF">E4663_10935</name>
</gene>
<dbReference type="STRING" id="192814.GCA_900166575_03004"/>
<dbReference type="AlphaFoldDB" id="A0A4Z0GZF5"/>
<dbReference type="Pfam" id="PF00583">
    <property type="entry name" value="Acetyltransf_1"/>
    <property type="match status" value="1"/>
</dbReference>
<accession>A0A4Z0GZF5</accession>
<dbReference type="GO" id="GO:0016747">
    <property type="term" value="F:acyltransferase activity, transferring groups other than amino-acyl groups"/>
    <property type="evidence" value="ECO:0007669"/>
    <property type="project" value="InterPro"/>
</dbReference>
<dbReference type="InterPro" id="IPR000182">
    <property type="entry name" value="GNAT_dom"/>
</dbReference>
<dbReference type="PANTHER" id="PTHR43792">
    <property type="entry name" value="GNAT FAMILY, PUTATIVE (AFU_ORTHOLOGUE AFUA_3G00765)-RELATED-RELATED"/>
    <property type="match status" value="1"/>
</dbReference>
<dbReference type="Gene3D" id="3.40.630.30">
    <property type="match status" value="1"/>
</dbReference>
<dbReference type="PROSITE" id="PS51186">
    <property type="entry name" value="GNAT"/>
    <property type="match status" value="1"/>
</dbReference>
<dbReference type="CDD" id="cd04301">
    <property type="entry name" value="NAT_SF"/>
    <property type="match status" value="1"/>
</dbReference>
<evidence type="ECO:0000313" key="3">
    <source>
        <dbReference type="Proteomes" id="UP000297982"/>
    </source>
</evidence>
<dbReference type="Proteomes" id="UP000297982">
    <property type="component" value="Unassembled WGS sequence"/>
</dbReference>
<dbReference type="InterPro" id="IPR016181">
    <property type="entry name" value="Acyl_CoA_acyltransferase"/>
</dbReference>
<dbReference type="SUPFAM" id="SSF55729">
    <property type="entry name" value="Acyl-CoA N-acyltransferases (Nat)"/>
    <property type="match status" value="1"/>
</dbReference>
<dbReference type="PANTHER" id="PTHR43792:SF16">
    <property type="entry name" value="N-ACETYLTRANSFERASE DOMAIN-CONTAINING PROTEIN"/>
    <property type="match status" value="1"/>
</dbReference>
<sequence>MKLQPITQEEAEMIAQWSYPEPYSFYDITADAEDYEEFISEEDRNPHTYSVYQEDELIGFFTFTPTGEGIDVGLGMHPEWTGKGRGREFIERGLQFAEKEYAPSMFTLSVAQFNERAIKVYEKVGFVYVEEFMQPTNGSIFPFIRMKKS</sequence>
<evidence type="ECO:0000313" key="2">
    <source>
        <dbReference type="EMBL" id="TGB02670.1"/>
    </source>
</evidence>
<dbReference type="InterPro" id="IPR051531">
    <property type="entry name" value="N-acetyltransferase"/>
</dbReference>
<protein>
    <submittedName>
        <fullName evidence="2">GNAT family N-acetyltransferase</fullName>
    </submittedName>
</protein>
<organism evidence="2 3">
    <name type="scientific">Halobacillus salinus</name>
    <dbReference type="NCBI Taxonomy" id="192814"/>
    <lineage>
        <taxon>Bacteria</taxon>
        <taxon>Bacillati</taxon>
        <taxon>Bacillota</taxon>
        <taxon>Bacilli</taxon>
        <taxon>Bacillales</taxon>
        <taxon>Bacillaceae</taxon>
        <taxon>Halobacillus</taxon>
    </lineage>
</organism>
<feature type="domain" description="N-acetyltransferase" evidence="1">
    <location>
        <begin position="1"/>
        <end position="149"/>
    </location>
</feature>
<evidence type="ECO:0000259" key="1">
    <source>
        <dbReference type="PROSITE" id="PS51186"/>
    </source>
</evidence>
<dbReference type="EMBL" id="SRJC01000002">
    <property type="protein sequence ID" value="TGB02670.1"/>
    <property type="molecule type" value="Genomic_DNA"/>
</dbReference>
<keyword evidence="2" id="KW-0808">Transferase</keyword>
<keyword evidence="3" id="KW-1185">Reference proteome</keyword>